<sequence length="349" mass="38236">MNSMSISKIIFFLLGIAGLLFMALIFGTQELGQALSRVSPLAVAVLFTLQLSTLLASAWIWHFLLTRKTSITFSTVFLVNQAAGLIESLTPSVKFGGEAAKVYLFRQKTGQAYQDLAGTLLVHKFLTMTPFVLLCLMLVLPAFFMFELPGYFYAALAVLTAMCVGLGFLCYGRKGEERNEKPLQDAPRKIAQGRLESLKKTPSRIALFLQQSRLAASSLLSTRQTFAAMLVSLVIWVFYPVKVYLACTFLGLEVHPLIIGLATLFAYMVSMVPLLPGGLGTYEGAMALFFTMGGLTPAEGLAVSLLSRLTTFWFPLLVSALCCLTLSRTSPLLPEKPGIQEKEQVKQTL</sequence>
<dbReference type="eggNOG" id="COG0392">
    <property type="taxonomic scope" value="Bacteria"/>
</dbReference>
<dbReference type="GO" id="GO:0005886">
    <property type="term" value="C:plasma membrane"/>
    <property type="evidence" value="ECO:0007669"/>
    <property type="project" value="UniProtKB-SubCell"/>
</dbReference>
<comment type="subcellular location">
    <subcellularLocation>
        <location evidence="1">Cell membrane</location>
        <topology evidence="1">Multi-pass membrane protein</topology>
    </subcellularLocation>
</comment>
<evidence type="ECO:0000313" key="8">
    <source>
        <dbReference type="Proteomes" id="UP000005496"/>
    </source>
</evidence>
<accession>D6SSJ0</accession>
<keyword evidence="2" id="KW-1003">Cell membrane</keyword>
<gene>
    <name evidence="7" type="ORF">Dthio_PD0992</name>
</gene>
<feature type="transmembrane region" description="Helical" evidence="6">
    <location>
        <begin position="125"/>
        <end position="144"/>
    </location>
</feature>
<evidence type="ECO:0000256" key="3">
    <source>
        <dbReference type="ARBA" id="ARBA00022692"/>
    </source>
</evidence>
<evidence type="ECO:0000256" key="6">
    <source>
        <dbReference type="SAM" id="Phobius"/>
    </source>
</evidence>
<feature type="transmembrane region" description="Helical" evidence="6">
    <location>
        <begin position="257"/>
        <end position="275"/>
    </location>
</feature>
<feature type="transmembrane region" description="Helical" evidence="6">
    <location>
        <begin position="287"/>
        <end position="306"/>
    </location>
</feature>
<dbReference type="NCBIfam" id="TIGR00374">
    <property type="entry name" value="flippase-like domain"/>
    <property type="match status" value="1"/>
</dbReference>
<reference evidence="7" key="1">
    <citation type="submission" date="2010-05" db="EMBL/GenBank/DDBJ databases">
        <title>The draft genome of Desulfonatronospira thiodismutans ASO3-1.</title>
        <authorList>
            <consortium name="US DOE Joint Genome Institute (JGI-PGF)"/>
            <person name="Lucas S."/>
            <person name="Copeland A."/>
            <person name="Lapidus A."/>
            <person name="Cheng J.-F."/>
            <person name="Bruce D."/>
            <person name="Goodwin L."/>
            <person name="Pitluck S."/>
            <person name="Chertkov O."/>
            <person name="Brettin T."/>
            <person name="Detter J.C."/>
            <person name="Han C."/>
            <person name="Land M.L."/>
            <person name="Hauser L."/>
            <person name="Kyrpides N."/>
            <person name="Mikhailova N."/>
            <person name="Muyzer G."/>
            <person name="Woyke T."/>
        </authorList>
    </citation>
    <scope>NUCLEOTIDE SEQUENCE [LARGE SCALE GENOMIC DNA]</scope>
    <source>
        <strain evidence="7">ASO3-1</strain>
    </source>
</reference>
<dbReference type="AlphaFoldDB" id="D6SSJ0"/>
<evidence type="ECO:0000313" key="7">
    <source>
        <dbReference type="EMBL" id="EFI33656.1"/>
    </source>
</evidence>
<keyword evidence="4 6" id="KW-1133">Transmembrane helix</keyword>
<dbReference type="InterPro" id="IPR022791">
    <property type="entry name" value="L-PG_synthase/AglD"/>
</dbReference>
<comment type="caution">
    <text evidence="7">The sequence shown here is derived from an EMBL/GenBank/DDBJ whole genome shotgun (WGS) entry which is preliminary data.</text>
</comment>
<protein>
    <recommendedName>
        <fullName evidence="9">Lysylphosphatidylglycerol synthetase/UPF0104</fullName>
    </recommendedName>
</protein>
<evidence type="ECO:0008006" key="9">
    <source>
        <dbReference type="Google" id="ProtNLM"/>
    </source>
</evidence>
<dbReference type="Proteomes" id="UP000005496">
    <property type="component" value="Unassembled WGS sequence"/>
</dbReference>
<feature type="transmembrane region" description="Helical" evidence="6">
    <location>
        <begin position="41"/>
        <end position="64"/>
    </location>
</feature>
<feature type="transmembrane region" description="Helical" evidence="6">
    <location>
        <begin position="150"/>
        <end position="171"/>
    </location>
</feature>
<dbReference type="PANTHER" id="PTHR39087:SF2">
    <property type="entry name" value="UPF0104 MEMBRANE PROTEIN MJ1595"/>
    <property type="match status" value="1"/>
</dbReference>
<evidence type="ECO:0000256" key="4">
    <source>
        <dbReference type="ARBA" id="ARBA00022989"/>
    </source>
</evidence>
<dbReference type="OrthoDB" id="9799911at2"/>
<feature type="transmembrane region" description="Helical" evidence="6">
    <location>
        <begin position="226"/>
        <end position="245"/>
    </location>
</feature>
<keyword evidence="8" id="KW-1185">Reference proteome</keyword>
<proteinExistence type="predicted"/>
<organism evidence="7 8">
    <name type="scientific">Desulfonatronospira thiodismutans ASO3-1</name>
    <dbReference type="NCBI Taxonomy" id="555779"/>
    <lineage>
        <taxon>Bacteria</taxon>
        <taxon>Pseudomonadati</taxon>
        <taxon>Thermodesulfobacteriota</taxon>
        <taxon>Desulfovibrionia</taxon>
        <taxon>Desulfovibrionales</taxon>
        <taxon>Desulfonatronovibrionaceae</taxon>
        <taxon>Desulfonatronospira</taxon>
    </lineage>
</organism>
<keyword evidence="5 6" id="KW-0472">Membrane</keyword>
<evidence type="ECO:0000256" key="5">
    <source>
        <dbReference type="ARBA" id="ARBA00023136"/>
    </source>
</evidence>
<keyword evidence="3 6" id="KW-0812">Transmembrane</keyword>
<evidence type="ECO:0000256" key="2">
    <source>
        <dbReference type="ARBA" id="ARBA00022475"/>
    </source>
</evidence>
<name>D6SSJ0_9BACT</name>
<evidence type="ECO:0000256" key="1">
    <source>
        <dbReference type="ARBA" id="ARBA00004651"/>
    </source>
</evidence>
<feature type="transmembrane region" description="Helical" evidence="6">
    <location>
        <begin position="9"/>
        <end position="29"/>
    </location>
</feature>
<dbReference type="Pfam" id="PF03706">
    <property type="entry name" value="LPG_synthase_TM"/>
    <property type="match status" value="1"/>
</dbReference>
<dbReference type="PANTHER" id="PTHR39087">
    <property type="entry name" value="UPF0104 MEMBRANE PROTEIN MJ1595"/>
    <property type="match status" value="1"/>
</dbReference>
<dbReference type="EMBL" id="ACJN02000003">
    <property type="protein sequence ID" value="EFI33656.1"/>
    <property type="molecule type" value="Genomic_DNA"/>
</dbReference>